<evidence type="ECO:0000256" key="8">
    <source>
        <dbReference type="ARBA" id="ARBA00022801"/>
    </source>
</evidence>
<evidence type="ECO:0000256" key="6">
    <source>
        <dbReference type="ARBA" id="ARBA00022722"/>
    </source>
</evidence>
<dbReference type="InterPro" id="IPR043502">
    <property type="entry name" value="DNA/RNA_pol_sf"/>
</dbReference>
<proteinExistence type="inferred from homology"/>
<dbReference type="PANTHER" id="PTHR24559">
    <property type="entry name" value="TRANSPOSON TY3-I GAG-POL POLYPROTEIN"/>
    <property type="match status" value="1"/>
</dbReference>
<evidence type="ECO:0000313" key="12">
    <source>
        <dbReference type="Proteomes" id="UP001221898"/>
    </source>
</evidence>
<evidence type="ECO:0000256" key="9">
    <source>
        <dbReference type="ARBA" id="ARBA00022918"/>
    </source>
</evidence>
<accession>A0AAD7R300</accession>
<comment type="caution">
    <text evidence="11">The sequence shown here is derived from an EMBL/GenBank/DDBJ whole genome shotgun (WGS) entry which is preliminary data.</text>
</comment>
<evidence type="ECO:0000313" key="11">
    <source>
        <dbReference type="EMBL" id="KAJ8358416.1"/>
    </source>
</evidence>
<evidence type="ECO:0000256" key="1">
    <source>
        <dbReference type="ARBA" id="ARBA00010879"/>
    </source>
</evidence>
<dbReference type="EC" id="3.1.26.4" evidence="2"/>
<keyword evidence="8" id="KW-0378">Hydrolase</keyword>
<evidence type="ECO:0000256" key="5">
    <source>
        <dbReference type="ARBA" id="ARBA00022695"/>
    </source>
</evidence>
<sequence length="191" mass="21678">MDLTSGFYNVPLHESDRKFTAFTTPMGLYEYNRLPQGLCNSPASFMRMMLSIFGDLNFSSLLCNLDDLLVFAPSEEEALRRLEVVFSRLRANNLKLSQKKCNFLRKSFGLDRGRHVRSYVRNCARYVLSKTPEPAARAPLESITTSAPLELVCIDFWFAEDNNNKSVDVLSSDGSLNCPRTRLRSNMSQGD</sequence>
<dbReference type="Proteomes" id="UP001221898">
    <property type="component" value="Unassembled WGS sequence"/>
</dbReference>
<dbReference type="Gene3D" id="3.30.70.270">
    <property type="match status" value="1"/>
</dbReference>
<dbReference type="InterPro" id="IPR043128">
    <property type="entry name" value="Rev_trsase/Diguanyl_cyclase"/>
</dbReference>
<name>A0AAD7R300_9TELE</name>
<evidence type="ECO:0000256" key="2">
    <source>
        <dbReference type="ARBA" id="ARBA00012180"/>
    </source>
</evidence>
<keyword evidence="12" id="KW-1185">Reference proteome</keyword>
<dbReference type="CDD" id="cd01647">
    <property type="entry name" value="RT_LTR"/>
    <property type="match status" value="1"/>
</dbReference>
<keyword evidence="7" id="KW-0255">Endonuclease</keyword>
<dbReference type="InterPro" id="IPR000477">
    <property type="entry name" value="RT_dom"/>
</dbReference>
<dbReference type="GO" id="GO:0004523">
    <property type="term" value="F:RNA-DNA hybrid ribonuclease activity"/>
    <property type="evidence" value="ECO:0007669"/>
    <property type="project" value="UniProtKB-EC"/>
</dbReference>
<dbReference type="PROSITE" id="PS50878">
    <property type="entry name" value="RT_POL"/>
    <property type="match status" value="1"/>
</dbReference>
<dbReference type="AlphaFoldDB" id="A0AAD7R300"/>
<dbReference type="InterPro" id="IPR053134">
    <property type="entry name" value="RNA-dir_DNA_polymerase"/>
</dbReference>
<dbReference type="EMBL" id="JAINUG010000992">
    <property type="protein sequence ID" value="KAJ8358416.1"/>
    <property type="molecule type" value="Genomic_DNA"/>
</dbReference>
<dbReference type="FunFam" id="3.10.10.10:FF:000007">
    <property type="entry name" value="Retrovirus-related Pol polyprotein from transposon 17.6-like Protein"/>
    <property type="match status" value="1"/>
</dbReference>
<dbReference type="PANTHER" id="PTHR24559:SF440">
    <property type="entry name" value="RIBONUCLEASE H"/>
    <property type="match status" value="1"/>
</dbReference>
<dbReference type="SUPFAM" id="SSF56672">
    <property type="entry name" value="DNA/RNA polymerases"/>
    <property type="match status" value="1"/>
</dbReference>
<evidence type="ECO:0000256" key="7">
    <source>
        <dbReference type="ARBA" id="ARBA00022759"/>
    </source>
</evidence>
<dbReference type="GO" id="GO:0003964">
    <property type="term" value="F:RNA-directed DNA polymerase activity"/>
    <property type="evidence" value="ECO:0007669"/>
    <property type="project" value="UniProtKB-KW"/>
</dbReference>
<comment type="similarity">
    <text evidence="1">Belongs to the beta type-B retroviral polymerase family. HERV class-II K(HML-2) pol subfamily.</text>
</comment>
<dbReference type="GO" id="GO:0008233">
    <property type="term" value="F:peptidase activity"/>
    <property type="evidence" value="ECO:0007669"/>
    <property type="project" value="UniProtKB-KW"/>
</dbReference>
<dbReference type="Pfam" id="PF00078">
    <property type="entry name" value="RVT_1"/>
    <property type="match status" value="1"/>
</dbReference>
<evidence type="ECO:0000256" key="3">
    <source>
        <dbReference type="ARBA" id="ARBA00022670"/>
    </source>
</evidence>
<evidence type="ECO:0000256" key="4">
    <source>
        <dbReference type="ARBA" id="ARBA00022679"/>
    </source>
</evidence>
<organism evidence="11 12">
    <name type="scientific">Aldrovandia affinis</name>
    <dbReference type="NCBI Taxonomy" id="143900"/>
    <lineage>
        <taxon>Eukaryota</taxon>
        <taxon>Metazoa</taxon>
        <taxon>Chordata</taxon>
        <taxon>Craniata</taxon>
        <taxon>Vertebrata</taxon>
        <taxon>Euteleostomi</taxon>
        <taxon>Actinopterygii</taxon>
        <taxon>Neopterygii</taxon>
        <taxon>Teleostei</taxon>
        <taxon>Notacanthiformes</taxon>
        <taxon>Halosauridae</taxon>
        <taxon>Aldrovandia</taxon>
    </lineage>
</organism>
<keyword evidence="9" id="KW-0695">RNA-directed DNA polymerase</keyword>
<reference evidence="11" key="1">
    <citation type="journal article" date="2023" name="Science">
        <title>Genome structures resolve the early diversification of teleost fishes.</title>
        <authorList>
            <person name="Parey E."/>
            <person name="Louis A."/>
            <person name="Montfort J."/>
            <person name="Bouchez O."/>
            <person name="Roques C."/>
            <person name="Iampietro C."/>
            <person name="Lluch J."/>
            <person name="Castinel A."/>
            <person name="Donnadieu C."/>
            <person name="Desvignes T."/>
            <person name="Floi Bucao C."/>
            <person name="Jouanno E."/>
            <person name="Wen M."/>
            <person name="Mejri S."/>
            <person name="Dirks R."/>
            <person name="Jansen H."/>
            <person name="Henkel C."/>
            <person name="Chen W.J."/>
            <person name="Zahm M."/>
            <person name="Cabau C."/>
            <person name="Klopp C."/>
            <person name="Thompson A.W."/>
            <person name="Robinson-Rechavi M."/>
            <person name="Braasch I."/>
            <person name="Lecointre G."/>
            <person name="Bobe J."/>
            <person name="Postlethwait J.H."/>
            <person name="Berthelot C."/>
            <person name="Roest Crollius H."/>
            <person name="Guiguen Y."/>
        </authorList>
    </citation>
    <scope>NUCLEOTIDE SEQUENCE</scope>
    <source>
        <strain evidence="11">NC1722</strain>
    </source>
</reference>
<keyword evidence="6" id="KW-0540">Nuclease</keyword>
<protein>
    <recommendedName>
        <fullName evidence="2">ribonuclease H</fullName>
        <ecNumber evidence="2">3.1.26.4</ecNumber>
    </recommendedName>
</protein>
<keyword evidence="5" id="KW-0548">Nucleotidyltransferase</keyword>
<keyword evidence="3" id="KW-0645">Protease</keyword>
<feature type="domain" description="Reverse transcriptase" evidence="10">
    <location>
        <begin position="1"/>
        <end position="116"/>
    </location>
</feature>
<evidence type="ECO:0000259" key="10">
    <source>
        <dbReference type="PROSITE" id="PS50878"/>
    </source>
</evidence>
<dbReference type="GO" id="GO:0006508">
    <property type="term" value="P:proteolysis"/>
    <property type="evidence" value="ECO:0007669"/>
    <property type="project" value="UniProtKB-KW"/>
</dbReference>
<gene>
    <name evidence="11" type="ORF">AAFF_G00441710</name>
</gene>
<keyword evidence="4" id="KW-0808">Transferase</keyword>